<dbReference type="InterPro" id="IPR012893">
    <property type="entry name" value="HipA-like_C"/>
</dbReference>
<comment type="caution">
    <text evidence="6">The sequence shown here is derived from an EMBL/GenBank/DDBJ whole genome shotgun (WGS) entry which is preliminary data.</text>
</comment>
<name>A0A5C8KXK5_9GAMM</name>
<dbReference type="Pfam" id="PF07804">
    <property type="entry name" value="HipA_C"/>
    <property type="match status" value="1"/>
</dbReference>
<evidence type="ECO:0000313" key="6">
    <source>
        <dbReference type="EMBL" id="TXK64574.1"/>
    </source>
</evidence>
<evidence type="ECO:0000259" key="5">
    <source>
        <dbReference type="Pfam" id="PF13657"/>
    </source>
</evidence>
<dbReference type="OrthoDB" id="9805913at2"/>
<keyword evidence="7" id="KW-1185">Reference proteome</keyword>
<evidence type="ECO:0000313" key="7">
    <source>
        <dbReference type="Proteomes" id="UP000321248"/>
    </source>
</evidence>
<dbReference type="RefSeq" id="WP_147891385.1">
    <property type="nucleotide sequence ID" value="NZ_VRTS01000003.1"/>
</dbReference>
<evidence type="ECO:0000259" key="4">
    <source>
        <dbReference type="Pfam" id="PF07804"/>
    </source>
</evidence>
<dbReference type="AlphaFoldDB" id="A0A5C8KXK5"/>
<organism evidence="6 7">
    <name type="scientific">Alkalisalibacterium limincola</name>
    <dbReference type="NCBI Taxonomy" id="2699169"/>
    <lineage>
        <taxon>Bacteria</taxon>
        <taxon>Pseudomonadati</taxon>
        <taxon>Pseudomonadota</taxon>
        <taxon>Gammaproteobacteria</taxon>
        <taxon>Lysobacterales</taxon>
        <taxon>Lysobacteraceae</taxon>
        <taxon>Alkalisalibacterium</taxon>
    </lineage>
</organism>
<dbReference type="InterPro" id="IPR052028">
    <property type="entry name" value="HipA_Ser/Thr_kinase"/>
</dbReference>
<sequence length="427" mass="47201">MQSTVIEVHRHGQWTAAASLEPLGDDRARVDYLPEYIFSNQPLPISLTLPVGFQATREDLDVRAPAFLYDLVPQGKGRRLLVPMLGLRDHDALVVPLLMAGAFNPVGALRIRSAVAFYEDYTRSNPAPPGSEAGFNRRQLAQRGDSVLEHLSTHGMLASGTTGVQGVSPKFLLSEDREGLLHADMALEDVDARVHWLVKGPRNASDTDRAVLRNEAAYLRAAAACGIRVHQAERIEHAHDLLFLPRFDRQAGPDGVQRLHQESLASLAGLQGFGLPCRQNTLLHALRRHATDPLSETIEFLRRDVLNLALRNTDNHARNSAVQRLPDGRIQLTPLFDFAPMYLDPEFIPRSVHWVDADDVRVHAWADVLAHLQLEAAEVQAVRTALADFASAVAALPGTLRQLGVDADIIEACRRSIDEQARQLQNL</sequence>
<evidence type="ECO:0000256" key="2">
    <source>
        <dbReference type="ARBA" id="ARBA00022679"/>
    </source>
</evidence>
<feature type="domain" description="HipA-like C-terminal" evidence="4">
    <location>
        <begin position="163"/>
        <end position="389"/>
    </location>
</feature>
<reference evidence="6 7" key="1">
    <citation type="submission" date="2019-08" db="EMBL/GenBank/DDBJ databases">
        <authorList>
            <person name="Karlyshev A.V."/>
        </authorList>
    </citation>
    <scope>NUCLEOTIDE SEQUENCE [LARGE SCALE GENOMIC DNA]</scope>
    <source>
        <strain evidence="6 7">Alg18-2.2</strain>
    </source>
</reference>
<dbReference type="EMBL" id="VRTS01000003">
    <property type="protein sequence ID" value="TXK64574.1"/>
    <property type="molecule type" value="Genomic_DNA"/>
</dbReference>
<accession>A0A5C8KXK5</accession>
<evidence type="ECO:0000256" key="3">
    <source>
        <dbReference type="ARBA" id="ARBA00022777"/>
    </source>
</evidence>
<dbReference type="Proteomes" id="UP000321248">
    <property type="component" value="Unassembled WGS sequence"/>
</dbReference>
<gene>
    <name evidence="6" type="ORF">FU658_06790</name>
</gene>
<keyword evidence="2" id="KW-0808">Transferase</keyword>
<evidence type="ECO:0000256" key="1">
    <source>
        <dbReference type="ARBA" id="ARBA00010164"/>
    </source>
</evidence>
<dbReference type="InterPro" id="IPR017508">
    <property type="entry name" value="HipA_N1"/>
</dbReference>
<dbReference type="Pfam" id="PF13657">
    <property type="entry name" value="Couple_hipA"/>
    <property type="match status" value="1"/>
</dbReference>
<keyword evidence="3" id="KW-0418">Kinase</keyword>
<dbReference type="GO" id="GO:0004674">
    <property type="term" value="F:protein serine/threonine kinase activity"/>
    <property type="evidence" value="ECO:0007669"/>
    <property type="project" value="TreeGrafter"/>
</dbReference>
<dbReference type="PANTHER" id="PTHR37419:SF8">
    <property type="entry name" value="TOXIN YJJJ"/>
    <property type="match status" value="1"/>
</dbReference>
<feature type="domain" description="HipA N-terminal subdomain 1" evidence="5">
    <location>
        <begin position="16"/>
        <end position="111"/>
    </location>
</feature>
<proteinExistence type="inferred from homology"/>
<dbReference type="GO" id="GO:0005829">
    <property type="term" value="C:cytosol"/>
    <property type="evidence" value="ECO:0007669"/>
    <property type="project" value="TreeGrafter"/>
</dbReference>
<dbReference type="PANTHER" id="PTHR37419">
    <property type="entry name" value="SERINE/THREONINE-PROTEIN KINASE TOXIN HIPA"/>
    <property type="match status" value="1"/>
</dbReference>
<comment type="similarity">
    <text evidence="1">Belongs to the HipA Ser/Thr kinase family.</text>
</comment>
<protein>
    <submittedName>
        <fullName evidence="6">Uncharacterized protein</fullName>
    </submittedName>
</protein>